<dbReference type="Proteomes" id="UP001317870">
    <property type="component" value="Chromosome"/>
</dbReference>
<evidence type="ECO:0000256" key="1">
    <source>
        <dbReference type="SAM" id="MobiDB-lite"/>
    </source>
</evidence>
<dbReference type="EMBL" id="AP026978">
    <property type="protein sequence ID" value="BDU00727.1"/>
    <property type="molecule type" value="Genomic_DNA"/>
</dbReference>
<proteinExistence type="predicted"/>
<keyword evidence="3" id="KW-1185">Reference proteome</keyword>
<gene>
    <name evidence="2" type="ORF">IFM12276_37550</name>
</gene>
<sequence>MGQTGAMSIDPTDVRIRTGDGTQLPELTEEALGDLLDEPAAPGHAVLELSRADLHEIRARLLPDGVYELEHQAGSATESFQMYTSDPVLVRDVLWAWLSEDPWWRDAVAWFPVDPAIAELRAVQDELTGLLDGLTVMDDLTAGMDAVLARADELLASDLPPDADDLDQP</sequence>
<feature type="region of interest" description="Disordered" evidence="1">
    <location>
        <begin position="1"/>
        <end position="21"/>
    </location>
</feature>
<name>A0ABN6U686_9NOCA</name>
<evidence type="ECO:0000313" key="3">
    <source>
        <dbReference type="Proteomes" id="UP001317870"/>
    </source>
</evidence>
<evidence type="ECO:0000313" key="2">
    <source>
        <dbReference type="EMBL" id="BDU00727.1"/>
    </source>
</evidence>
<protein>
    <submittedName>
        <fullName evidence="2">Uncharacterized protein</fullName>
    </submittedName>
</protein>
<reference evidence="2 3" key="1">
    <citation type="submission" date="2022-11" db="EMBL/GenBank/DDBJ databases">
        <title>Genome Sequencing of Nocardia sp. ON39_IFM12276 and assembly.</title>
        <authorList>
            <person name="Shimojima M."/>
            <person name="Toyokawa M."/>
            <person name="Uesaka K."/>
        </authorList>
    </citation>
    <scope>NUCLEOTIDE SEQUENCE [LARGE SCALE GENOMIC DNA]</scope>
    <source>
        <strain evidence="2 3">IFM 12276</strain>
    </source>
</reference>
<organism evidence="2 3">
    <name type="scientific">Nocardia sputorum</name>
    <dbReference type="NCBI Taxonomy" id="2984338"/>
    <lineage>
        <taxon>Bacteria</taxon>
        <taxon>Bacillati</taxon>
        <taxon>Actinomycetota</taxon>
        <taxon>Actinomycetes</taxon>
        <taxon>Mycobacteriales</taxon>
        <taxon>Nocardiaceae</taxon>
        <taxon>Nocardia</taxon>
    </lineage>
</organism>
<accession>A0ABN6U686</accession>